<sequence length="219" mass="24402">MGGNSTNHVNDIWSGLEYKISDEEMQSLKNCFVGELLRAEEARMVNVILAKEGFLSIQAIPMGGNLILFKGENQEEMVTNGVSCLSTSEGGHQWMWLRRESKVKIDHSMVVKIGDTCFEVRMAEEDLNMFNNSSSVWTAEGKEFVSDKAPSSGDSDWPEEAMADWGVDSCTEEDDDVDPTLSRLSTSLRIVRNPRKMVKNVQCEGDVNNLLLVKEGGEN</sequence>
<proteinExistence type="predicted"/>
<protein>
    <submittedName>
        <fullName evidence="1">Uncharacterized protein</fullName>
    </submittedName>
</protein>
<reference evidence="1 2" key="1">
    <citation type="journal article" date="2017" name="Plant Biotechnol. J.">
        <title>A comprehensive draft genome sequence for lupin (Lupinus angustifolius), an emerging health food: insights into plant-microbe interactions and legume evolution.</title>
        <authorList>
            <person name="Hane J.K."/>
            <person name="Ming Y."/>
            <person name="Kamphuis L.G."/>
            <person name="Nelson M.N."/>
            <person name="Garg G."/>
            <person name="Atkins C.A."/>
            <person name="Bayer P.E."/>
            <person name="Bravo A."/>
            <person name="Bringans S."/>
            <person name="Cannon S."/>
            <person name="Edwards D."/>
            <person name="Foley R."/>
            <person name="Gao L.L."/>
            <person name="Harrison M.J."/>
            <person name="Huang W."/>
            <person name="Hurgobin B."/>
            <person name="Li S."/>
            <person name="Liu C.W."/>
            <person name="McGrath A."/>
            <person name="Morahan G."/>
            <person name="Murray J."/>
            <person name="Weller J."/>
            <person name="Jian J."/>
            <person name="Singh K.B."/>
        </authorList>
    </citation>
    <scope>NUCLEOTIDE SEQUENCE [LARGE SCALE GENOMIC DNA]</scope>
    <source>
        <strain evidence="2">cv. Tanjil</strain>
        <tissue evidence="1">Whole plant</tissue>
    </source>
</reference>
<organism evidence="1 2">
    <name type="scientific">Lupinus angustifolius</name>
    <name type="common">Narrow-leaved blue lupine</name>
    <dbReference type="NCBI Taxonomy" id="3871"/>
    <lineage>
        <taxon>Eukaryota</taxon>
        <taxon>Viridiplantae</taxon>
        <taxon>Streptophyta</taxon>
        <taxon>Embryophyta</taxon>
        <taxon>Tracheophyta</taxon>
        <taxon>Spermatophyta</taxon>
        <taxon>Magnoliopsida</taxon>
        <taxon>eudicotyledons</taxon>
        <taxon>Gunneridae</taxon>
        <taxon>Pentapetalae</taxon>
        <taxon>rosids</taxon>
        <taxon>fabids</taxon>
        <taxon>Fabales</taxon>
        <taxon>Fabaceae</taxon>
        <taxon>Papilionoideae</taxon>
        <taxon>50 kb inversion clade</taxon>
        <taxon>genistoids sensu lato</taxon>
        <taxon>core genistoids</taxon>
        <taxon>Genisteae</taxon>
        <taxon>Lupinus</taxon>
    </lineage>
</organism>
<evidence type="ECO:0000313" key="2">
    <source>
        <dbReference type="Proteomes" id="UP000188354"/>
    </source>
</evidence>
<dbReference type="Gramene" id="OIW05050">
    <property type="protein sequence ID" value="OIW05050"/>
    <property type="gene ID" value="TanjilG_02757"/>
</dbReference>
<keyword evidence="2" id="KW-1185">Reference proteome</keyword>
<dbReference type="AlphaFoldDB" id="A0A1J7HF39"/>
<dbReference type="Proteomes" id="UP000188354">
    <property type="component" value="Chromosome LG09"/>
</dbReference>
<name>A0A1J7HF39_LUPAN</name>
<dbReference type="EMBL" id="CM007369">
    <property type="protein sequence ID" value="OIW05050.1"/>
    <property type="molecule type" value="Genomic_DNA"/>
</dbReference>
<evidence type="ECO:0000313" key="1">
    <source>
        <dbReference type="EMBL" id="OIW05050.1"/>
    </source>
</evidence>
<accession>A0A1J7HF39</accession>
<gene>
    <name evidence="1" type="ORF">TanjilG_02757</name>
</gene>